<evidence type="ECO:0000313" key="2">
    <source>
        <dbReference type="Proteomes" id="UP001359559"/>
    </source>
</evidence>
<dbReference type="AlphaFoldDB" id="A0AAN9ILF4"/>
<accession>A0AAN9ILF4</accession>
<dbReference type="EMBL" id="JAYKXN010000006">
    <property type="protein sequence ID" value="KAK7280346.1"/>
    <property type="molecule type" value="Genomic_DNA"/>
</dbReference>
<keyword evidence="2" id="KW-1185">Reference proteome</keyword>
<protein>
    <submittedName>
        <fullName evidence="1">Uncharacterized protein</fullName>
    </submittedName>
</protein>
<sequence>MINLATVSHWFNAQVKNKNMLDYIRIPRNPHLASSQPECGVERNAKPKQSPSLFLQNLGASSMRALMFGSVEG</sequence>
<comment type="caution">
    <text evidence="1">The sequence shown here is derived from an EMBL/GenBank/DDBJ whole genome shotgun (WGS) entry which is preliminary data.</text>
</comment>
<reference evidence="1 2" key="1">
    <citation type="submission" date="2024-01" db="EMBL/GenBank/DDBJ databases">
        <title>The genomes of 5 underutilized Papilionoideae crops provide insights into root nodulation and disease resistance.</title>
        <authorList>
            <person name="Yuan L."/>
        </authorList>
    </citation>
    <scope>NUCLEOTIDE SEQUENCE [LARGE SCALE GENOMIC DNA]</scope>
    <source>
        <strain evidence="1">LY-2023</strain>
        <tissue evidence="1">Leaf</tissue>
    </source>
</reference>
<evidence type="ECO:0000313" key="1">
    <source>
        <dbReference type="EMBL" id="KAK7280346.1"/>
    </source>
</evidence>
<dbReference type="Proteomes" id="UP001359559">
    <property type="component" value="Unassembled WGS sequence"/>
</dbReference>
<name>A0AAN9ILF4_CLITE</name>
<organism evidence="1 2">
    <name type="scientific">Clitoria ternatea</name>
    <name type="common">Butterfly pea</name>
    <dbReference type="NCBI Taxonomy" id="43366"/>
    <lineage>
        <taxon>Eukaryota</taxon>
        <taxon>Viridiplantae</taxon>
        <taxon>Streptophyta</taxon>
        <taxon>Embryophyta</taxon>
        <taxon>Tracheophyta</taxon>
        <taxon>Spermatophyta</taxon>
        <taxon>Magnoliopsida</taxon>
        <taxon>eudicotyledons</taxon>
        <taxon>Gunneridae</taxon>
        <taxon>Pentapetalae</taxon>
        <taxon>rosids</taxon>
        <taxon>fabids</taxon>
        <taxon>Fabales</taxon>
        <taxon>Fabaceae</taxon>
        <taxon>Papilionoideae</taxon>
        <taxon>50 kb inversion clade</taxon>
        <taxon>NPAAA clade</taxon>
        <taxon>indigoferoid/millettioid clade</taxon>
        <taxon>Phaseoleae</taxon>
        <taxon>Clitoria</taxon>
    </lineage>
</organism>
<proteinExistence type="predicted"/>
<gene>
    <name evidence="1" type="ORF">RJT34_25409</name>
</gene>